<name>A0A1L7I8Z9_9FLAO</name>
<evidence type="ECO:0000313" key="2">
    <source>
        <dbReference type="Proteomes" id="UP000186230"/>
    </source>
</evidence>
<protein>
    <submittedName>
        <fullName evidence="1">Uncharacterized protein</fullName>
    </submittedName>
</protein>
<reference evidence="1 2" key="1">
    <citation type="submission" date="2016-07" db="EMBL/GenBank/DDBJ databases">
        <title>Multi-omics approach to identify versatile polysaccharide utilization systems of a marine flavobacterium Gramella flava.</title>
        <authorList>
            <person name="Tang K."/>
        </authorList>
    </citation>
    <scope>NUCLEOTIDE SEQUENCE [LARGE SCALE GENOMIC DNA]</scope>
    <source>
        <strain evidence="1 2">JLT2011</strain>
    </source>
</reference>
<organism evidence="1 2">
    <name type="scientific">Christiangramia flava JLT2011</name>
    <dbReference type="NCBI Taxonomy" id="1229726"/>
    <lineage>
        <taxon>Bacteria</taxon>
        <taxon>Pseudomonadati</taxon>
        <taxon>Bacteroidota</taxon>
        <taxon>Flavobacteriia</taxon>
        <taxon>Flavobacteriales</taxon>
        <taxon>Flavobacteriaceae</taxon>
        <taxon>Christiangramia</taxon>
    </lineage>
</organism>
<dbReference type="EMBL" id="CP016359">
    <property type="protein sequence ID" value="APU70078.1"/>
    <property type="molecule type" value="Genomic_DNA"/>
</dbReference>
<dbReference type="STRING" id="1229726.GRFL_3354"/>
<gene>
    <name evidence="1" type="ORF">GRFL_3354</name>
</gene>
<dbReference type="AlphaFoldDB" id="A0A1L7I8Z9"/>
<sequence length="88" mass="10099">MGWLVHFLFGIFFAGLMLFSENLFNFSLNVLNTILIGFLAGILGIIGWQLMFFLNPDPPKIHLRNFYLQLIVAHIIFTTTVVLLQTLE</sequence>
<accession>A0A1L7I8Z9</accession>
<proteinExistence type="predicted"/>
<evidence type="ECO:0000313" key="1">
    <source>
        <dbReference type="EMBL" id="APU70078.1"/>
    </source>
</evidence>
<keyword evidence="2" id="KW-1185">Reference proteome</keyword>
<dbReference type="KEGG" id="gfl:GRFL_3354"/>
<dbReference type="Proteomes" id="UP000186230">
    <property type="component" value="Chromosome"/>
</dbReference>